<proteinExistence type="predicted"/>
<dbReference type="Proteomes" id="UP000285961">
    <property type="component" value="Unassembled WGS sequence"/>
</dbReference>
<evidence type="ECO:0000313" key="2">
    <source>
        <dbReference type="EMBL" id="RJP65456.1"/>
    </source>
</evidence>
<name>A0A419EQN3_9BACT</name>
<reference evidence="2 3" key="1">
    <citation type="journal article" date="2017" name="ISME J.">
        <title>Energy and carbon metabolisms in a deep terrestrial subsurface fluid microbial community.</title>
        <authorList>
            <person name="Momper L."/>
            <person name="Jungbluth S.P."/>
            <person name="Lee M.D."/>
            <person name="Amend J.P."/>
        </authorList>
    </citation>
    <scope>NUCLEOTIDE SEQUENCE [LARGE SCALE GENOMIC DNA]</scope>
    <source>
        <strain evidence="2">SURF_17</strain>
    </source>
</reference>
<sequence>MKIITLQSKLFSPQRVADPRREERKEPQRKSGKVASLRVTQRPPRLIFCAVPGIRNPKLRIARLPFTICPVPKSSVIRLSNNCDSAGAACCAPTKKGILGDCTCTARRARTFYIRPSNTFIVSFDFRLVTFAYSMP</sequence>
<dbReference type="AlphaFoldDB" id="A0A419EQN3"/>
<accession>A0A419EQN3</accession>
<organism evidence="2 3">
    <name type="scientific">Candidatus Abyssobacteria bacterium SURF_17</name>
    <dbReference type="NCBI Taxonomy" id="2093361"/>
    <lineage>
        <taxon>Bacteria</taxon>
        <taxon>Pseudomonadati</taxon>
        <taxon>Candidatus Hydrogenedentota</taxon>
        <taxon>Candidatus Abyssobacteria</taxon>
    </lineage>
</organism>
<feature type="compositionally biased region" description="Basic and acidic residues" evidence="1">
    <location>
        <begin position="17"/>
        <end position="29"/>
    </location>
</feature>
<protein>
    <submittedName>
        <fullName evidence="2">Uncharacterized protein</fullName>
    </submittedName>
</protein>
<dbReference type="EMBL" id="QZKI01000126">
    <property type="protein sequence ID" value="RJP65456.1"/>
    <property type="molecule type" value="Genomic_DNA"/>
</dbReference>
<gene>
    <name evidence="2" type="ORF">C4532_17650</name>
</gene>
<feature type="region of interest" description="Disordered" evidence="1">
    <location>
        <begin position="12"/>
        <end position="37"/>
    </location>
</feature>
<comment type="caution">
    <text evidence="2">The sequence shown here is derived from an EMBL/GenBank/DDBJ whole genome shotgun (WGS) entry which is preliminary data.</text>
</comment>
<evidence type="ECO:0000313" key="3">
    <source>
        <dbReference type="Proteomes" id="UP000285961"/>
    </source>
</evidence>
<evidence type="ECO:0000256" key="1">
    <source>
        <dbReference type="SAM" id="MobiDB-lite"/>
    </source>
</evidence>